<name>A0ABX0ZAG6_9ACTN</name>
<organism evidence="2 3">
    <name type="scientific">Micromonospora thermarum</name>
    <dbReference type="NCBI Taxonomy" id="2720024"/>
    <lineage>
        <taxon>Bacteria</taxon>
        <taxon>Bacillati</taxon>
        <taxon>Actinomycetota</taxon>
        <taxon>Actinomycetes</taxon>
        <taxon>Micromonosporales</taxon>
        <taxon>Micromonosporaceae</taxon>
        <taxon>Micromonospora</taxon>
    </lineage>
</organism>
<proteinExistence type="predicted"/>
<evidence type="ECO:0008006" key="4">
    <source>
        <dbReference type="Google" id="ProtNLM"/>
    </source>
</evidence>
<evidence type="ECO:0000313" key="3">
    <source>
        <dbReference type="Proteomes" id="UP000783871"/>
    </source>
</evidence>
<evidence type="ECO:0000313" key="2">
    <source>
        <dbReference type="EMBL" id="NJP32955.1"/>
    </source>
</evidence>
<dbReference type="RefSeq" id="WP_168001329.1">
    <property type="nucleotide sequence ID" value="NZ_JAATEO010000012.1"/>
</dbReference>
<dbReference type="Proteomes" id="UP000783871">
    <property type="component" value="Unassembled WGS sequence"/>
</dbReference>
<keyword evidence="3" id="KW-1185">Reference proteome</keyword>
<dbReference type="EMBL" id="JAATEO010000012">
    <property type="protein sequence ID" value="NJP32955.1"/>
    <property type="molecule type" value="Genomic_DNA"/>
</dbReference>
<accession>A0ABX0ZAG6</accession>
<reference evidence="2 3" key="1">
    <citation type="submission" date="2020-03" db="EMBL/GenBank/DDBJ databases">
        <title>WGS of actinomycetes isolated from Thailand.</title>
        <authorList>
            <person name="Thawai C."/>
        </authorList>
    </citation>
    <scope>NUCLEOTIDE SEQUENCE [LARGE SCALE GENOMIC DNA]</scope>
    <source>
        <strain evidence="2 3">HSS6-12</strain>
    </source>
</reference>
<protein>
    <recommendedName>
        <fullName evidence="4">Lasso RiPP family leader peptide-containing protein</fullName>
    </recommendedName>
</protein>
<feature type="region of interest" description="Disordered" evidence="1">
    <location>
        <begin position="1"/>
        <end position="46"/>
    </location>
</feature>
<gene>
    <name evidence="2" type="ORF">HCJ94_13395</name>
</gene>
<evidence type="ECO:0000256" key="1">
    <source>
        <dbReference type="SAM" id="MobiDB-lite"/>
    </source>
</evidence>
<sequence>MTGDDELPRLLTAGPSVSVAGRGRRGGVAEAGTTRQYDPGGEILVE</sequence>
<comment type="caution">
    <text evidence="2">The sequence shown here is derived from an EMBL/GenBank/DDBJ whole genome shotgun (WGS) entry which is preliminary data.</text>
</comment>